<sequence length="112" mass="12702">MKNSTDFSPEQASLLYGLPGIKKELREGRQEIIVDRRVLPVYCQFELIKTVLETLESMPSEDEKQKDLIETLRAYLTSTEKPLDVQAAKDLGAKIGLYMGMAIWLYGAFLVC</sequence>
<dbReference type="EMBL" id="AP018005">
    <property type="protein sequence ID" value="BBB15393.1"/>
    <property type="molecule type" value="Genomic_DNA"/>
</dbReference>
<dbReference type="KEGG" id="rvi:RVIR1_09130"/>
<gene>
    <name evidence="1" type="ORF">RVIR1_09130</name>
</gene>
<name>A0A2Z5UWL6_9COXI</name>
<protein>
    <submittedName>
        <fullName evidence="1">Uncharacterized protein</fullName>
    </submittedName>
</protein>
<evidence type="ECO:0000313" key="1">
    <source>
        <dbReference type="EMBL" id="BBB15393.1"/>
    </source>
</evidence>
<dbReference type="Proteomes" id="UP000282483">
    <property type="component" value="Chromosome"/>
</dbReference>
<proteinExistence type="predicted"/>
<evidence type="ECO:0000313" key="2">
    <source>
        <dbReference type="Proteomes" id="UP000282483"/>
    </source>
</evidence>
<organism evidence="1 2">
    <name type="scientific">Candidatus Rickettsiella viridis</name>
    <dbReference type="NCBI Taxonomy" id="676208"/>
    <lineage>
        <taxon>Bacteria</taxon>
        <taxon>Pseudomonadati</taxon>
        <taxon>Pseudomonadota</taxon>
        <taxon>Gammaproteobacteria</taxon>
        <taxon>Legionellales</taxon>
        <taxon>Coxiellaceae</taxon>
        <taxon>Rickettsiella</taxon>
    </lineage>
</organism>
<dbReference type="RefSeq" id="WP_126322851.1">
    <property type="nucleotide sequence ID" value="NZ_AP018005.1"/>
</dbReference>
<dbReference type="AlphaFoldDB" id="A0A2Z5UWL6"/>
<reference evidence="1 2" key="1">
    <citation type="submission" date="2017-03" db="EMBL/GenBank/DDBJ databases">
        <title>The genome sequence of Candidatus Rickettsiella viridis.</title>
        <authorList>
            <person name="Nikoh N."/>
            <person name="Tsuchida T."/>
            <person name="Yamaguchi K."/>
            <person name="Maeda T."/>
            <person name="Shigenobu S."/>
            <person name="Fukatsu T."/>
        </authorList>
    </citation>
    <scope>NUCLEOTIDE SEQUENCE [LARGE SCALE GENOMIC DNA]</scope>
    <source>
        <strain evidence="1 2">Ap-RA04</strain>
    </source>
</reference>
<keyword evidence="2" id="KW-1185">Reference proteome</keyword>
<accession>A0A2Z5UWL6</accession>